<dbReference type="CDD" id="cd12389">
    <property type="entry name" value="RRM2_RAVER"/>
    <property type="match status" value="1"/>
</dbReference>
<feature type="region of interest" description="Disordered" evidence="3">
    <location>
        <begin position="440"/>
        <end position="508"/>
    </location>
</feature>
<evidence type="ECO:0000256" key="1">
    <source>
        <dbReference type="ARBA" id="ARBA00022884"/>
    </source>
</evidence>
<feature type="compositionally biased region" description="Polar residues" evidence="3">
    <location>
        <begin position="15"/>
        <end position="40"/>
    </location>
</feature>
<dbReference type="Gene3D" id="3.30.70.330">
    <property type="match status" value="3"/>
</dbReference>
<sequence length="1040" mass="111030">MAAAVHSKPPLLGDPQQTGDLNGNSAETMSSEDSQGSSQRGEVVLKPEETLTALGEEEKGEVLWWSKSEFNNRRRIVVRNLPNDVTAQDIQSMLADYGVQHVHLDKATGTAQVTVQNGDQAGTAILKLHHSSYKDRQISVTLAPNDSLLCVSNLPQLYALEQLQELARPFGILERCFLLRSDRTGLSKGYGFVEYTKKESALQAKIQLTGRRIGTRILCCDIMDPGLLTHDSLHSKCLLVEKLPMDFRDTSQLSRIFSQLYPPMFCQISVGPNGQSRGFAVLEYETPEQAEIVHQETNGHPLQDVHLRVAFCPPGHNGPGLMSVMATALSSVGPGKNGLLPDPNPAQLLNTPPTQVQLQLLANQLLGLQNPAGKDAATGVRHGLLGTTPGLPMGLPGVHPSVMAILITLNQQLNSGRGGPQPNLFQNLPLLNMLLQQQQPGLGSQNPQLNPQVPNGMLCPPQPPAPSQQQIRQGLLGDGPTPLLPGGLNKSSVNAAPPSLSPPGDNKPLDIQATLQALLTALGQQQQNQGGNPNLSALISVLGQLQSSGQLQNSTASQTAQNSTQKNLLLPSAQVNQGQGTDKPALLGQGPGMGVQGGPNAILNLLGQQNQVQSQPSPVGVSAGLVNGSGGQGLNTANNVNNNNNQAIGPQIPPPAQAGGKKKGSLLGDPPSNLKFSNNPYLNLASVLPTRPTMLQPPPGMMDNGTARGNGATAPRIGLLGVAPPGFLPSQNPQSSAATSEPPAVSASQQPPQQAPLPTSQPEYSQSSHSFQQYQQQGYSSYQEQYQSQMQQWYQYQHNDTSQAFNQQSTEPSTEYYQRAYEAYMTNNGFPQEQQQQQQQPPSAVSPPQTGANMPNNLVQAAQQAYSYLNKFMKKQQEGSVPTATTAQQPQPPPPGTDALMYQQYAAAGFGQQWAGQWTQPQNLDQAALQQSLLGTTPMMQQGLLATPSAAQQGLLGASPPGPQGLLSNLPPTMVPPAKHNFPQPQHPVLSRKMTPAQKRKAPHLLPSPEPSPESGYIGQHSQGLGGHYADTYNIKKRRA</sequence>
<dbReference type="GO" id="GO:0005634">
    <property type="term" value="C:nucleus"/>
    <property type="evidence" value="ECO:0007669"/>
    <property type="project" value="TreeGrafter"/>
</dbReference>
<dbReference type="GO" id="GO:0003729">
    <property type="term" value="F:mRNA binding"/>
    <property type="evidence" value="ECO:0007669"/>
    <property type="project" value="TreeGrafter"/>
</dbReference>
<accession>A0A8J9YYK4</accession>
<feature type="compositionally biased region" description="Low complexity" evidence="3">
    <location>
        <begin position="467"/>
        <end position="488"/>
    </location>
</feature>
<feature type="compositionally biased region" description="Low complexity" evidence="3">
    <location>
        <begin position="440"/>
        <end position="449"/>
    </location>
</feature>
<feature type="region of interest" description="Disordered" evidence="3">
    <location>
        <begin position="1"/>
        <end position="44"/>
    </location>
</feature>
<dbReference type="InterPro" id="IPR012677">
    <property type="entry name" value="Nucleotide-bd_a/b_plait_sf"/>
</dbReference>
<dbReference type="SUPFAM" id="SSF54928">
    <property type="entry name" value="RNA-binding domain, RBD"/>
    <property type="match status" value="2"/>
</dbReference>
<reference evidence="5" key="1">
    <citation type="submission" date="2022-01" db="EMBL/GenBank/DDBJ databases">
        <authorList>
            <person name="Braso-Vives M."/>
        </authorList>
    </citation>
    <scope>NUCLEOTIDE SEQUENCE</scope>
</reference>
<feature type="region of interest" description="Disordered" evidence="3">
    <location>
        <begin position="953"/>
        <end position="1040"/>
    </location>
</feature>
<name>A0A8J9YYK4_BRALA</name>
<dbReference type="InterPro" id="IPR035979">
    <property type="entry name" value="RBD_domain_sf"/>
</dbReference>
<organism evidence="5 6">
    <name type="scientific">Branchiostoma lanceolatum</name>
    <name type="common">Common lancelet</name>
    <name type="synonym">Amphioxus lanceolatum</name>
    <dbReference type="NCBI Taxonomy" id="7740"/>
    <lineage>
        <taxon>Eukaryota</taxon>
        <taxon>Metazoa</taxon>
        <taxon>Chordata</taxon>
        <taxon>Cephalochordata</taxon>
        <taxon>Leptocardii</taxon>
        <taxon>Amphioxiformes</taxon>
        <taxon>Branchiostomatidae</taxon>
        <taxon>Branchiostoma</taxon>
    </lineage>
</organism>
<dbReference type="CDD" id="cd12390">
    <property type="entry name" value="RRM3_RAVER"/>
    <property type="match status" value="1"/>
</dbReference>
<dbReference type="InterPro" id="IPR050502">
    <property type="entry name" value="Euk_RNA-bind_prot"/>
</dbReference>
<dbReference type="PANTHER" id="PTHR48025">
    <property type="entry name" value="OS02G0815200 PROTEIN"/>
    <property type="match status" value="1"/>
</dbReference>
<keyword evidence="1 2" id="KW-0694">RNA-binding</keyword>
<feature type="compositionally biased region" description="Polar residues" evidence="3">
    <location>
        <begin position="729"/>
        <end position="739"/>
    </location>
</feature>
<dbReference type="Proteomes" id="UP000838412">
    <property type="component" value="Chromosome 13"/>
</dbReference>
<dbReference type="SMART" id="SM00360">
    <property type="entry name" value="RRM"/>
    <property type="match status" value="3"/>
</dbReference>
<feature type="region of interest" description="Disordered" evidence="3">
    <location>
        <begin position="831"/>
        <end position="855"/>
    </location>
</feature>
<feature type="domain" description="RRM" evidence="4">
    <location>
        <begin position="236"/>
        <end position="314"/>
    </location>
</feature>
<proteinExistence type="predicted"/>
<evidence type="ECO:0000256" key="3">
    <source>
        <dbReference type="SAM" id="MobiDB-lite"/>
    </source>
</evidence>
<keyword evidence="6" id="KW-1185">Reference proteome</keyword>
<dbReference type="Pfam" id="PF00076">
    <property type="entry name" value="RRM_1"/>
    <property type="match status" value="3"/>
</dbReference>
<protein>
    <submittedName>
        <fullName evidence="5">RAVER1 protein</fullName>
    </submittedName>
</protein>
<evidence type="ECO:0000256" key="2">
    <source>
        <dbReference type="PROSITE-ProRule" id="PRU00176"/>
    </source>
</evidence>
<feature type="compositionally biased region" description="Low complexity" evidence="3">
    <location>
        <begin position="742"/>
        <end position="779"/>
    </location>
</feature>
<evidence type="ECO:0000313" key="5">
    <source>
        <dbReference type="EMBL" id="CAH1244034.1"/>
    </source>
</evidence>
<gene>
    <name evidence="5" type="primary">RAVER1</name>
    <name evidence="5" type="ORF">BLAG_LOCUS6788</name>
</gene>
<feature type="compositionally biased region" description="Low complexity" evidence="3">
    <location>
        <begin position="641"/>
        <end position="650"/>
    </location>
</feature>
<feature type="region of interest" description="Disordered" evidence="3">
    <location>
        <begin position="641"/>
        <end position="678"/>
    </location>
</feature>
<dbReference type="PROSITE" id="PS50102">
    <property type="entry name" value="RRM"/>
    <property type="match status" value="3"/>
</dbReference>
<feature type="domain" description="RRM" evidence="4">
    <location>
        <begin position="147"/>
        <end position="225"/>
    </location>
</feature>
<dbReference type="OrthoDB" id="639027at2759"/>
<dbReference type="InterPro" id="IPR000504">
    <property type="entry name" value="RRM_dom"/>
</dbReference>
<feature type="region of interest" description="Disordered" evidence="3">
    <location>
        <begin position="575"/>
        <end position="594"/>
    </location>
</feature>
<dbReference type="PANTHER" id="PTHR48025:SF1">
    <property type="entry name" value="RRM DOMAIN-CONTAINING PROTEIN"/>
    <property type="match status" value="1"/>
</dbReference>
<dbReference type="CDD" id="cd12388">
    <property type="entry name" value="RRM1_RAVER"/>
    <property type="match status" value="1"/>
</dbReference>
<feature type="region of interest" description="Disordered" evidence="3">
    <location>
        <begin position="691"/>
        <end position="779"/>
    </location>
</feature>
<dbReference type="EMBL" id="OV696698">
    <property type="protein sequence ID" value="CAH1244034.1"/>
    <property type="molecule type" value="Genomic_DNA"/>
</dbReference>
<feature type="domain" description="RRM" evidence="4">
    <location>
        <begin position="74"/>
        <end position="145"/>
    </location>
</feature>
<evidence type="ECO:0000313" key="6">
    <source>
        <dbReference type="Proteomes" id="UP000838412"/>
    </source>
</evidence>
<dbReference type="AlphaFoldDB" id="A0A8J9YYK4"/>
<feature type="region of interest" description="Disordered" evidence="3">
    <location>
        <begin position="877"/>
        <end position="899"/>
    </location>
</feature>
<evidence type="ECO:0000259" key="4">
    <source>
        <dbReference type="PROSITE" id="PS50102"/>
    </source>
</evidence>
<feature type="compositionally biased region" description="Low complexity" evidence="3">
    <location>
        <begin position="831"/>
        <end position="849"/>
    </location>
</feature>